<keyword evidence="1" id="KW-0805">Transcription regulation</keyword>
<dbReference type="Proteomes" id="UP001299970">
    <property type="component" value="Unassembled WGS sequence"/>
</dbReference>
<gene>
    <name evidence="6" type="ORF">MMF94_06290</name>
</gene>
<dbReference type="InterPro" id="IPR036271">
    <property type="entry name" value="Tet_transcr_reg_TetR-rel_C_sf"/>
</dbReference>
<evidence type="ECO:0000256" key="2">
    <source>
        <dbReference type="ARBA" id="ARBA00023125"/>
    </source>
</evidence>
<keyword evidence="3" id="KW-0804">Transcription</keyword>
<evidence type="ECO:0000256" key="3">
    <source>
        <dbReference type="ARBA" id="ARBA00023163"/>
    </source>
</evidence>
<reference evidence="6 7" key="1">
    <citation type="submission" date="2022-03" db="EMBL/GenBank/DDBJ databases">
        <title>Pseudonocardia alaer sp. nov., a novel actinomycete isolated from reed forest soil.</title>
        <authorList>
            <person name="Wang L."/>
        </authorList>
    </citation>
    <scope>NUCLEOTIDE SEQUENCE [LARGE SCALE GENOMIC DNA]</scope>
    <source>
        <strain evidence="6 7">Y-16303</strain>
    </source>
</reference>
<dbReference type="PANTHER" id="PTHR30055:SF220">
    <property type="entry name" value="TETR-FAMILY REGULATORY PROTEIN"/>
    <property type="match status" value="1"/>
</dbReference>
<dbReference type="SUPFAM" id="SSF46689">
    <property type="entry name" value="Homeodomain-like"/>
    <property type="match status" value="1"/>
</dbReference>
<dbReference type="RefSeq" id="WP_241035307.1">
    <property type="nucleotide sequence ID" value="NZ_BAAAJF010000018.1"/>
</dbReference>
<dbReference type="InterPro" id="IPR050109">
    <property type="entry name" value="HTH-type_TetR-like_transc_reg"/>
</dbReference>
<dbReference type="Pfam" id="PF13305">
    <property type="entry name" value="TetR_C_33"/>
    <property type="match status" value="1"/>
</dbReference>
<sequence length="199" mass="21711">MPPARTAYHHGNLREALLRCAEQMLERTGVGEVSLREVARQAGVSHGAPRRHFPDKQALLDALAENGFERLGRELDAAVQEADGSFTVRLTAFARAWVTFASRHPALLDMMFASKNRPQADSLRRAADRAFAASSAMIREAQDRHDVVDLDNDQAATAILATVQGLTALIVSGMLPDRPPDALIADTIETLVHGLRPRS</sequence>
<dbReference type="Pfam" id="PF00440">
    <property type="entry name" value="TetR_N"/>
    <property type="match status" value="1"/>
</dbReference>
<accession>A0ABS9T9S0</accession>
<dbReference type="Gene3D" id="1.10.357.10">
    <property type="entry name" value="Tetracycline Repressor, domain 2"/>
    <property type="match status" value="1"/>
</dbReference>
<evidence type="ECO:0000313" key="7">
    <source>
        <dbReference type="Proteomes" id="UP001299970"/>
    </source>
</evidence>
<evidence type="ECO:0000256" key="1">
    <source>
        <dbReference type="ARBA" id="ARBA00023015"/>
    </source>
</evidence>
<feature type="domain" description="HTH tetR-type" evidence="5">
    <location>
        <begin position="11"/>
        <end position="71"/>
    </location>
</feature>
<keyword evidence="7" id="KW-1185">Reference proteome</keyword>
<organism evidence="6 7">
    <name type="scientific">Pseudonocardia alaniniphila</name>
    <dbReference type="NCBI Taxonomy" id="75291"/>
    <lineage>
        <taxon>Bacteria</taxon>
        <taxon>Bacillati</taxon>
        <taxon>Actinomycetota</taxon>
        <taxon>Actinomycetes</taxon>
        <taxon>Pseudonocardiales</taxon>
        <taxon>Pseudonocardiaceae</taxon>
        <taxon>Pseudonocardia</taxon>
    </lineage>
</organism>
<evidence type="ECO:0000313" key="6">
    <source>
        <dbReference type="EMBL" id="MCH6165284.1"/>
    </source>
</evidence>
<dbReference type="PANTHER" id="PTHR30055">
    <property type="entry name" value="HTH-TYPE TRANSCRIPTIONAL REGULATOR RUTR"/>
    <property type="match status" value="1"/>
</dbReference>
<proteinExistence type="predicted"/>
<dbReference type="InterPro" id="IPR001647">
    <property type="entry name" value="HTH_TetR"/>
</dbReference>
<dbReference type="InterPro" id="IPR009057">
    <property type="entry name" value="Homeodomain-like_sf"/>
</dbReference>
<comment type="caution">
    <text evidence="6">The sequence shown here is derived from an EMBL/GenBank/DDBJ whole genome shotgun (WGS) entry which is preliminary data.</text>
</comment>
<keyword evidence="2 4" id="KW-0238">DNA-binding</keyword>
<dbReference type="EMBL" id="JAKXMK010000004">
    <property type="protein sequence ID" value="MCH6165284.1"/>
    <property type="molecule type" value="Genomic_DNA"/>
</dbReference>
<dbReference type="SUPFAM" id="SSF48498">
    <property type="entry name" value="Tetracyclin repressor-like, C-terminal domain"/>
    <property type="match status" value="1"/>
</dbReference>
<protein>
    <submittedName>
        <fullName evidence="6">TetR/AcrR family transcriptional regulator</fullName>
    </submittedName>
</protein>
<name>A0ABS9T9S0_9PSEU</name>
<evidence type="ECO:0000256" key="4">
    <source>
        <dbReference type="PROSITE-ProRule" id="PRU00335"/>
    </source>
</evidence>
<dbReference type="InterPro" id="IPR025996">
    <property type="entry name" value="MT1864/Rv1816-like_C"/>
</dbReference>
<feature type="DNA-binding region" description="H-T-H motif" evidence="4">
    <location>
        <begin position="34"/>
        <end position="53"/>
    </location>
</feature>
<evidence type="ECO:0000259" key="5">
    <source>
        <dbReference type="PROSITE" id="PS50977"/>
    </source>
</evidence>
<dbReference type="PROSITE" id="PS50977">
    <property type="entry name" value="HTH_TETR_2"/>
    <property type="match status" value="1"/>
</dbReference>
<dbReference type="PRINTS" id="PR00455">
    <property type="entry name" value="HTHTETR"/>
</dbReference>